<evidence type="ECO:0000256" key="1">
    <source>
        <dbReference type="ARBA" id="ARBA00022741"/>
    </source>
</evidence>
<dbReference type="EC" id="4.2.1.136" evidence="6"/>
<dbReference type="InterPro" id="IPR017953">
    <property type="entry name" value="Carbohydrate_kinase_pred_CS"/>
</dbReference>
<comment type="caution">
    <text evidence="9">The sequence shown here is derived from an EMBL/GenBank/DDBJ whole genome shotgun (WGS) entry which is preliminary data.</text>
</comment>
<evidence type="ECO:0000256" key="4">
    <source>
        <dbReference type="ARBA" id="ARBA00023027"/>
    </source>
</evidence>
<comment type="subunit">
    <text evidence="6">Homotetramer.</text>
</comment>
<accession>A0ABV4U0M5</accession>
<evidence type="ECO:0000256" key="7">
    <source>
        <dbReference type="SAM" id="MobiDB-lite"/>
    </source>
</evidence>
<dbReference type="RefSeq" id="WP_425343842.1">
    <property type="nucleotide sequence ID" value="NZ_JBGUBD010000001.1"/>
</dbReference>
<comment type="catalytic activity">
    <reaction evidence="6">
        <text>(6S)-NADHX + ADP = AMP + phosphate + NADH + H(+)</text>
        <dbReference type="Rhea" id="RHEA:32223"/>
        <dbReference type="ChEBI" id="CHEBI:15378"/>
        <dbReference type="ChEBI" id="CHEBI:43474"/>
        <dbReference type="ChEBI" id="CHEBI:57945"/>
        <dbReference type="ChEBI" id="CHEBI:64074"/>
        <dbReference type="ChEBI" id="CHEBI:456215"/>
        <dbReference type="ChEBI" id="CHEBI:456216"/>
        <dbReference type="EC" id="4.2.1.136"/>
    </reaction>
</comment>
<proteinExistence type="inferred from homology"/>
<feature type="binding site" evidence="6">
    <location>
        <position position="226"/>
    </location>
    <ligand>
        <name>AMP</name>
        <dbReference type="ChEBI" id="CHEBI:456215"/>
    </ligand>
</feature>
<evidence type="ECO:0000259" key="8">
    <source>
        <dbReference type="PROSITE" id="PS51383"/>
    </source>
</evidence>
<keyword evidence="5 6" id="KW-0456">Lyase</keyword>
<dbReference type="EMBL" id="JBGUBD010000001">
    <property type="protein sequence ID" value="MFA9476917.1"/>
    <property type="molecule type" value="Genomic_DNA"/>
</dbReference>
<comment type="function">
    <text evidence="6">Catalyzes the dehydration of the S-form of NAD(P)HX at the expense of ADP, which is converted to AMP. Together with NAD(P)HX epimerase, which catalyzes the epimerization of the S- and R-forms, the enzyme allows the repair of both epimers of NAD(P)HX, a damaged form of NAD(P)H that is a result of enzymatic or heat-dependent hydration.</text>
</comment>
<gene>
    <name evidence="6" type="primary">nnrD</name>
    <name evidence="9" type="ORF">ACERK3_01290</name>
</gene>
<name>A0ABV4U0M5_9BACT</name>
<evidence type="ECO:0000256" key="5">
    <source>
        <dbReference type="ARBA" id="ARBA00023239"/>
    </source>
</evidence>
<feature type="binding site" evidence="6">
    <location>
        <position position="107"/>
    </location>
    <ligand>
        <name>(6S)-NADPHX</name>
        <dbReference type="ChEBI" id="CHEBI:64076"/>
    </ligand>
</feature>
<evidence type="ECO:0000256" key="6">
    <source>
        <dbReference type="HAMAP-Rule" id="MF_01965"/>
    </source>
</evidence>
<dbReference type="InterPro" id="IPR000631">
    <property type="entry name" value="CARKD"/>
</dbReference>
<comment type="catalytic activity">
    <reaction evidence="6">
        <text>(6S)-NADPHX + ADP = AMP + phosphate + NADPH + H(+)</text>
        <dbReference type="Rhea" id="RHEA:32235"/>
        <dbReference type="ChEBI" id="CHEBI:15378"/>
        <dbReference type="ChEBI" id="CHEBI:43474"/>
        <dbReference type="ChEBI" id="CHEBI:57783"/>
        <dbReference type="ChEBI" id="CHEBI:64076"/>
        <dbReference type="ChEBI" id="CHEBI:456215"/>
        <dbReference type="ChEBI" id="CHEBI:456216"/>
        <dbReference type="EC" id="4.2.1.136"/>
    </reaction>
</comment>
<feature type="binding site" evidence="6">
    <location>
        <begin position="198"/>
        <end position="202"/>
    </location>
    <ligand>
        <name>AMP</name>
        <dbReference type="ChEBI" id="CHEBI:456215"/>
    </ligand>
</feature>
<dbReference type="InterPro" id="IPR029056">
    <property type="entry name" value="Ribokinase-like"/>
</dbReference>
<dbReference type="Proteomes" id="UP001575105">
    <property type="component" value="Unassembled WGS sequence"/>
</dbReference>
<dbReference type="PROSITE" id="PS51383">
    <property type="entry name" value="YJEF_C_3"/>
    <property type="match status" value="1"/>
</dbReference>
<feature type="region of interest" description="Disordered" evidence="7">
    <location>
        <begin position="1"/>
        <end position="21"/>
    </location>
</feature>
<evidence type="ECO:0000256" key="3">
    <source>
        <dbReference type="ARBA" id="ARBA00022857"/>
    </source>
</evidence>
<feature type="domain" description="YjeF C-terminal" evidence="8">
    <location>
        <begin position="5"/>
        <end position="286"/>
    </location>
</feature>
<reference evidence="9 10" key="1">
    <citation type="submission" date="2024-08" db="EMBL/GenBank/DDBJ databases">
        <title>Whole-genome sequencing of halo(alkali)philic microorganisms from hypersaline lakes.</title>
        <authorList>
            <person name="Sorokin D.Y."/>
            <person name="Merkel A.Y."/>
            <person name="Messina E."/>
            <person name="Yakimov M."/>
        </authorList>
    </citation>
    <scope>NUCLEOTIDE SEQUENCE [LARGE SCALE GENOMIC DNA]</scope>
    <source>
        <strain evidence="9 10">AB-hyl4</strain>
    </source>
</reference>
<evidence type="ECO:0000313" key="10">
    <source>
        <dbReference type="Proteomes" id="UP001575105"/>
    </source>
</evidence>
<evidence type="ECO:0000256" key="2">
    <source>
        <dbReference type="ARBA" id="ARBA00022840"/>
    </source>
</evidence>
<dbReference type="PANTHER" id="PTHR12592">
    <property type="entry name" value="ATP-DEPENDENT (S)-NAD(P)H-HYDRATE DEHYDRATASE FAMILY MEMBER"/>
    <property type="match status" value="1"/>
</dbReference>
<dbReference type="PANTHER" id="PTHR12592:SF0">
    <property type="entry name" value="ATP-DEPENDENT (S)-NAD(P)H-HYDRATE DEHYDRATASE"/>
    <property type="match status" value="1"/>
</dbReference>
<keyword evidence="1 6" id="KW-0547">Nucleotide-binding</keyword>
<comment type="cofactor">
    <cofactor evidence="6">
        <name>Mg(2+)</name>
        <dbReference type="ChEBI" id="CHEBI:18420"/>
    </cofactor>
</comment>
<keyword evidence="4 6" id="KW-0520">NAD</keyword>
<keyword evidence="2 6" id="KW-0067">ATP-binding</keyword>
<protein>
    <recommendedName>
        <fullName evidence="6">ADP-dependent (S)-NAD(P)H-hydrate dehydratase</fullName>
        <ecNumber evidence="6">4.2.1.136</ecNumber>
    </recommendedName>
    <alternativeName>
        <fullName evidence="6">ADP-dependent NAD(P)HX dehydratase</fullName>
    </alternativeName>
</protein>
<sequence>MPDLQNITTTPAAPPRPADAHKGTFGTVMIVGGSATMIGAPAITARAAFRTGSGLVKLAVDSAILPFALTIEPGATGLLFTGELDHRLAALDAADPDKHAVLAVGPGMGQAREAGELVVALLRGKRPVVLDADGLNQLAWSDYRHTPGGAPLVLTPHPGEFRRLATPMGIRLDPTRPDQRTDAAAALAQMHQAVVVLKGQHTVVCDGDRVFVNDTGHPALATAGSGDVLTGVIASLIGQGLAPFDAAVLGVHAHGCAAEQWAAAHGRAGLRAIDLCDELPAAIEKHRL</sequence>
<organism evidence="9 10">
    <name type="scientific">Natronomicrosphaera hydrolytica</name>
    <dbReference type="NCBI Taxonomy" id="3242702"/>
    <lineage>
        <taxon>Bacteria</taxon>
        <taxon>Pseudomonadati</taxon>
        <taxon>Planctomycetota</taxon>
        <taxon>Phycisphaerae</taxon>
        <taxon>Phycisphaerales</taxon>
        <taxon>Phycisphaeraceae</taxon>
        <taxon>Natronomicrosphaera</taxon>
    </lineage>
</organism>
<dbReference type="PROSITE" id="PS01050">
    <property type="entry name" value="YJEF_C_2"/>
    <property type="match status" value="1"/>
</dbReference>
<dbReference type="Pfam" id="PF01256">
    <property type="entry name" value="Carb_kinase"/>
    <property type="match status" value="1"/>
</dbReference>
<dbReference type="CDD" id="cd01171">
    <property type="entry name" value="YXKO-related"/>
    <property type="match status" value="1"/>
</dbReference>
<evidence type="ECO:0000313" key="9">
    <source>
        <dbReference type="EMBL" id="MFA9476917.1"/>
    </source>
</evidence>
<feature type="binding site" evidence="6">
    <location>
        <position position="227"/>
    </location>
    <ligand>
        <name>(6S)-NADPHX</name>
        <dbReference type="ChEBI" id="CHEBI:64076"/>
    </ligand>
</feature>
<dbReference type="Gene3D" id="3.40.1190.20">
    <property type="match status" value="1"/>
</dbReference>
<keyword evidence="10" id="KW-1185">Reference proteome</keyword>
<feature type="binding site" evidence="6">
    <location>
        <position position="157"/>
    </location>
    <ligand>
        <name>(6S)-NADPHX</name>
        <dbReference type="ChEBI" id="CHEBI:64076"/>
    </ligand>
</feature>
<dbReference type="HAMAP" id="MF_01965">
    <property type="entry name" value="NADHX_dehydratase"/>
    <property type="match status" value="1"/>
</dbReference>
<keyword evidence="3 6" id="KW-0521">NADP</keyword>
<dbReference type="SUPFAM" id="SSF53613">
    <property type="entry name" value="Ribokinase-like"/>
    <property type="match status" value="1"/>
</dbReference>
<dbReference type="NCBIfam" id="TIGR00196">
    <property type="entry name" value="yjeF_cterm"/>
    <property type="match status" value="1"/>
</dbReference>
<comment type="similarity">
    <text evidence="6">Belongs to the NnrD/CARKD family.</text>
</comment>
<feature type="binding site" evidence="6">
    <location>
        <position position="40"/>
    </location>
    <ligand>
        <name>(6S)-NADPHX</name>
        <dbReference type="ChEBI" id="CHEBI:64076"/>
    </ligand>
</feature>